<gene>
    <name evidence="1" type="ORF">DFR58_101111</name>
</gene>
<accession>A0A369BH75</accession>
<keyword evidence="2" id="KW-1185">Reference proteome</keyword>
<dbReference type="RefSeq" id="WP_114295860.1">
    <property type="nucleotide sequence ID" value="NZ_QPJT01000001.1"/>
</dbReference>
<proteinExistence type="predicted"/>
<organism evidence="1 2">
    <name type="scientific">Anaerobacterium chartisolvens</name>
    <dbReference type="NCBI Taxonomy" id="1297424"/>
    <lineage>
        <taxon>Bacteria</taxon>
        <taxon>Bacillati</taxon>
        <taxon>Bacillota</taxon>
        <taxon>Clostridia</taxon>
        <taxon>Eubacteriales</taxon>
        <taxon>Oscillospiraceae</taxon>
        <taxon>Anaerobacterium</taxon>
    </lineage>
</organism>
<sequence length="215" mass="24326">MIDCITRKDMKFGGYFIPARSKGVIINKPQYDKVVPGLNLLISISLYNMRTEEERKEGVPLSHVERRNELESMDGSSSARMIGIVVCADGNQVYIDGGHKFYEDAHLTGRQIERILGQIPPGLHTDEYRKDYKIRHVIDYMENDFAEWVGLNCEFKPLTKQDIENGEGFDGAAPGDRVLSDAGLEAFFSKQREHQNKLEAATGFTYGFKGGLIWD</sequence>
<dbReference type="OrthoDB" id="2082193at2"/>
<dbReference type="AlphaFoldDB" id="A0A369BH75"/>
<evidence type="ECO:0000313" key="1">
    <source>
        <dbReference type="EMBL" id="RCX20909.1"/>
    </source>
</evidence>
<reference evidence="1 2" key="1">
    <citation type="submission" date="2018-07" db="EMBL/GenBank/DDBJ databases">
        <title>Genomic Encyclopedia of Type Strains, Phase IV (KMG-IV): sequencing the most valuable type-strain genomes for metagenomic binning, comparative biology and taxonomic classification.</title>
        <authorList>
            <person name="Goeker M."/>
        </authorList>
    </citation>
    <scope>NUCLEOTIDE SEQUENCE [LARGE SCALE GENOMIC DNA]</scope>
    <source>
        <strain evidence="1 2">DSM 27016</strain>
    </source>
</reference>
<protein>
    <submittedName>
        <fullName evidence="1">Uncharacterized protein</fullName>
    </submittedName>
</protein>
<name>A0A369BH75_9FIRM</name>
<comment type="caution">
    <text evidence="1">The sequence shown here is derived from an EMBL/GenBank/DDBJ whole genome shotgun (WGS) entry which is preliminary data.</text>
</comment>
<evidence type="ECO:0000313" key="2">
    <source>
        <dbReference type="Proteomes" id="UP000253034"/>
    </source>
</evidence>
<dbReference type="EMBL" id="QPJT01000001">
    <property type="protein sequence ID" value="RCX20909.1"/>
    <property type="molecule type" value="Genomic_DNA"/>
</dbReference>
<dbReference type="Proteomes" id="UP000253034">
    <property type="component" value="Unassembled WGS sequence"/>
</dbReference>